<dbReference type="Proteomes" id="UP000183407">
    <property type="component" value="Unassembled WGS sequence"/>
</dbReference>
<accession>A0A1H4TWY7</accession>
<dbReference type="EMBL" id="FNTL01000004">
    <property type="protein sequence ID" value="SEC60571.1"/>
    <property type="molecule type" value="Genomic_DNA"/>
</dbReference>
<name>A0A1H4TWY7_RHOJO</name>
<proteinExistence type="predicted"/>
<evidence type="ECO:0000313" key="1">
    <source>
        <dbReference type="EMBL" id="SEC60571.1"/>
    </source>
</evidence>
<organism evidence="1 2">
    <name type="scientific">Rhodococcus jostii</name>
    <dbReference type="NCBI Taxonomy" id="132919"/>
    <lineage>
        <taxon>Bacteria</taxon>
        <taxon>Bacillati</taxon>
        <taxon>Actinomycetota</taxon>
        <taxon>Actinomycetes</taxon>
        <taxon>Mycobacteriales</taxon>
        <taxon>Nocardiaceae</taxon>
        <taxon>Rhodococcus</taxon>
    </lineage>
</organism>
<sequence>MKSAGLSGVDVRAFGRRGELGHIDRAEAFLVAVKASAP</sequence>
<gene>
    <name evidence="1" type="ORF">SAMN04490220_2088</name>
</gene>
<protein>
    <submittedName>
        <fullName evidence="1">Uncharacterized protein</fullName>
    </submittedName>
</protein>
<reference evidence="2" key="1">
    <citation type="submission" date="2016-10" db="EMBL/GenBank/DDBJ databases">
        <authorList>
            <person name="Varghese N."/>
        </authorList>
    </citation>
    <scope>NUCLEOTIDE SEQUENCE [LARGE SCALE GENOMIC DNA]</scope>
    <source>
        <strain evidence="2">DSM 44719</strain>
    </source>
</reference>
<dbReference type="AlphaFoldDB" id="A0A1H4TWY7"/>
<evidence type="ECO:0000313" key="2">
    <source>
        <dbReference type="Proteomes" id="UP000183407"/>
    </source>
</evidence>